<dbReference type="Proteomes" id="UP001457898">
    <property type="component" value="Unassembled WGS sequence"/>
</dbReference>
<dbReference type="PANTHER" id="PTHR33841:SF5">
    <property type="entry name" value="DNA METHYLASE (MODIFICATION METHYLASE) (METHYLTRANSFERASE)-RELATED"/>
    <property type="match status" value="1"/>
</dbReference>
<dbReference type="CDD" id="cd02440">
    <property type="entry name" value="AdoMet_MTases"/>
    <property type="match status" value="1"/>
</dbReference>
<comment type="caution">
    <text evidence="4">The sequence shown here is derived from an EMBL/GenBank/DDBJ whole genome shotgun (WGS) entry which is preliminary data.</text>
</comment>
<keyword evidence="5" id="KW-1185">Reference proteome</keyword>
<keyword evidence="2" id="KW-0808">Transferase</keyword>
<evidence type="ECO:0000256" key="1">
    <source>
        <dbReference type="ARBA" id="ARBA00022603"/>
    </source>
</evidence>
<proteinExistence type="predicted"/>
<dbReference type="SUPFAM" id="SSF53335">
    <property type="entry name" value="S-adenosyl-L-methionine-dependent methyltransferases"/>
    <property type="match status" value="1"/>
</dbReference>
<dbReference type="InterPro" id="IPR029063">
    <property type="entry name" value="SAM-dependent_MTases_sf"/>
</dbReference>
<organism evidence="4 5">
    <name type="scientific">Blautia caccae</name>
    <dbReference type="NCBI Taxonomy" id="3133175"/>
    <lineage>
        <taxon>Bacteria</taxon>
        <taxon>Bacillati</taxon>
        <taxon>Bacillota</taxon>
        <taxon>Clostridia</taxon>
        <taxon>Lachnospirales</taxon>
        <taxon>Lachnospiraceae</taxon>
        <taxon>Blautia</taxon>
    </lineage>
</organism>
<evidence type="ECO:0000313" key="5">
    <source>
        <dbReference type="Proteomes" id="UP001457898"/>
    </source>
</evidence>
<reference evidence="4 5" key="1">
    <citation type="submission" date="2024-03" db="EMBL/GenBank/DDBJ databases">
        <title>Human intestinal bacterial collection.</title>
        <authorList>
            <person name="Pauvert C."/>
            <person name="Hitch T.C.A."/>
            <person name="Clavel T."/>
        </authorList>
    </citation>
    <scope>NUCLEOTIDE SEQUENCE [LARGE SCALE GENOMIC DNA]</scope>
    <source>
        <strain evidence="4 5">CLA-SR-H028</strain>
    </source>
</reference>
<protein>
    <recommendedName>
        <fullName evidence="6">Methyltransferase</fullName>
    </recommendedName>
</protein>
<evidence type="ECO:0000313" key="4">
    <source>
        <dbReference type="EMBL" id="MEQ2434020.1"/>
    </source>
</evidence>
<dbReference type="InterPro" id="IPR050953">
    <property type="entry name" value="N4_N6_ade-DNA_methylase"/>
</dbReference>
<name>A0ABV1DUG1_9FIRM</name>
<accession>A0ABV1DUG1</accession>
<dbReference type="Gene3D" id="3.40.50.150">
    <property type="entry name" value="Vaccinia Virus protein VP39"/>
    <property type="match status" value="1"/>
</dbReference>
<dbReference type="EMBL" id="JBBMFP010000032">
    <property type="protein sequence ID" value="MEQ2434020.1"/>
    <property type="molecule type" value="Genomic_DNA"/>
</dbReference>
<evidence type="ECO:0000256" key="2">
    <source>
        <dbReference type="ARBA" id="ARBA00022679"/>
    </source>
</evidence>
<evidence type="ECO:0000256" key="3">
    <source>
        <dbReference type="ARBA" id="ARBA00022691"/>
    </source>
</evidence>
<keyword evidence="3" id="KW-0949">S-adenosyl-L-methionine</keyword>
<keyword evidence="1" id="KW-0489">Methyltransferase</keyword>
<gene>
    <name evidence="4" type="ORF">WMO65_23785</name>
</gene>
<dbReference type="PANTHER" id="PTHR33841">
    <property type="entry name" value="DNA METHYLTRANSFERASE YEEA-RELATED"/>
    <property type="match status" value="1"/>
</dbReference>
<evidence type="ECO:0008006" key="6">
    <source>
        <dbReference type="Google" id="ProtNLM"/>
    </source>
</evidence>
<dbReference type="PRINTS" id="PR00507">
    <property type="entry name" value="N12N6MTFRASE"/>
</dbReference>
<sequence>MSGKREFGDYQTPIDFAEKVCLYLKEKKGIAPTAILEPTCGIGNFLKSSLVFGAGEIVGIEINPEYCALCRENVTDERIRVLNENFFGTDTRSLFQNSQNCLVIGNPPWVTNSTLSSMESTNLPQKKNFKGLKGIDAITGSSNFDICEYIILQLIDEYRDTDTTLAMLCKTAVARNVFVELKRNKIGFYECEVVEFDASKVFNISASACLLIIALGKTKNSPDICNVRNFDDVDHVISNFGYKDGQLYSDTSFSPYNFDGTSCFEWRQGVKHDCSKVMELTWNEESFVNGRKELVDIEKNIVYPLIKSSMFKKPIINSFKKYVIVTQRKAKEPTDHLQLDVPKTWAYLQQHLEDFQKRKSSIYAHAPEFSMFGVGDYSYSPYKVGVSGFYKQPLFSVLYSDDGIPVMTDDTSYFICFDHYDTAYVAMLLLNSAPVQAFLKSIAFLDAKRPYTKKILARLDFKKMIDTLTIANLQLTEEQLNLDSYVTEAMYRAFQELVH</sequence>
<dbReference type="RefSeq" id="WP_148392518.1">
    <property type="nucleotide sequence ID" value="NZ_JBBMFP010000032.1"/>
</dbReference>